<dbReference type="EMBL" id="MU806596">
    <property type="protein sequence ID" value="KAJ3834012.1"/>
    <property type="molecule type" value="Genomic_DNA"/>
</dbReference>
<dbReference type="AlphaFoldDB" id="A0AA38U7W8"/>
<keyword evidence="3" id="KW-1185">Reference proteome</keyword>
<accession>A0AA38U7W8</accession>
<feature type="compositionally biased region" description="Basic and acidic residues" evidence="1">
    <location>
        <begin position="1"/>
        <end position="10"/>
    </location>
</feature>
<name>A0AA38U7W8_9AGAR</name>
<evidence type="ECO:0000313" key="3">
    <source>
        <dbReference type="Proteomes" id="UP001163846"/>
    </source>
</evidence>
<sequence>MFPRRYDTRIDSSSPYTISSPSQTLPDYASPTTISSHGHHMSASPRHSSTLPGVILNAQSEARWGISPSGWPVRSLAESGQADASGTANRLISHTVPEVPRNQAVIPNRSDTPRRTWRIVPLPSQMERDRVPRIVLNPSLLCEGYRNGRRAMSPIDIATVSATAILQLATNTATFRQWATSPPLPSINLVHPTLPWSRTPEAPAEPRPPQGSSSTLCFWPQVRLFGQGLVTWLPKIQGK</sequence>
<protein>
    <submittedName>
        <fullName evidence="2">Uncharacterized protein</fullName>
    </submittedName>
</protein>
<proteinExistence type="predicted"/>
<comment type="caution">
    <text evidence="2">The sequence shown here is derived from an EMBL/GenBank/DDBJ whole genome shotgun (WGS) entry which is preliminary data.</text>
</comment>
<feature type="compositionally biased region" description="Low complexity" evidence="1">
    <location>
        <begin position="12"/>
        <end position="22"/>
    </location>
</feature>
<feature type="region of interest" description="Disordered" evidence="1">
    <location>
        <begin position="1"/>
        <end position="51"/>
    </location>
</feature>
<reference evidence="2" key="1">
    <citation type="submission" date="2022-08" db="EMBL/GenBank/DDBJ databases">
        <authorList>
            <consortium name="DOE Joint Genome Institute"/>
            <person name="Min B."/>
            <person name="Riley R."/>
            <person name="Sierra-Patev S."/>
            <person name="Naranjo-Ortiz M."/>
            <person name="Looney B."/>
            <person name="Konkel Z."/>
            <person name="Slot J.C."/>
            <person name="Sakamoto Y."/>
            <person name="Steenwyk J.L."/>
            <person name="Rokas A."/>
            <person name="Carro J."/>
            <person name="Camarero S."/>
            <person name="Ferreira P."/>
            <person name="Molpeceres G."/>
            <person name="Ruiz-Duenas F.J."/>
            <person name="Serrano A."/>
            <person name="Henrissat B."/>
            <person name="Drula E."/>
            <person name="Hughes K.W."/>
            <person name="Mata J.L."/>
            <person name="Ishikawa N.K."/>
            <person name="Vargas-Isla R."/>
            <person name="Ushijima S."/>
            <person name="Smith C.A."/>
            <person name="Ahrendt S."/>
            <person name="Andreopoulos W."/>
            <person name="He G."/>
            <person name="Labutti K."/>
            <person name="Lipzen A."/>
            <person name="Ng V."/>
            <person name="Sandor L."/>
            <person name="Barry K."/>
            <person name="Martinez A.T."/>
            <person name="Xiao Y."/>
            <person name="Gibbons J.G."/>
            <person name="Terashima K."/>
            <person name="Hibbett D.S."/>
            <person name="Grigoriev I.V."/>
        </authorList>
    </citation>
    <scope>NUCLEOTIDE SEQUENCE</scope>
    <source>
        <strain evidence="2">TFB9207</strain>
    </source>
</reference>
<evidence type="ECO:0000313" key="2">
    <source>
        <dbReference type="EMBL" id="KAJ3834012.1"/>
    </source>
</evidence>
<gene>
    <name evidence="2" type="ORF">F5878DRAFT_379166</name>
</gene>
<dbReference type="Proteomes" id="UP001163846">
    <property type="component" value="Unassembled WGS sequence"/>
</dbReference>
<evidence type="ECO:0000256" key="1">
    <source>
        <dbReference type="SAM" id="MobiDB-lite"/>
    </source>
</evidence>
<organism evidence="2 3">
    <name type="scientific">Lentinula raphanica</name>
    <dbReference type="NCBI Taxonomy" id="153919"/>
    <lineage>
        <taxon>Eukaryota</taxon>
        <taxon>Fungi</taxon>
        <taxon>Dikarya</taxon>
        <taxon>Basidiomycota</taxon>
        <taxon>Agaricomycotina</taxon>
        <taxon>Agaricomycetes</taxon>
        <taxon>Agaricomycetidae</taxon>
        <taxon>Agaricales</taxon>
        <taxon>Marasmiineae</taxon>
        <taxon>Omphalotaceae</taxon>
        <taxon>Lentinula</taxon>
    </lineage>
</organism>